<dbReference type="AlphaFoldDB" id="A0A4P9ZRN6"/>
<evidence type="ECO:0000313" key="3">
    <source>
        <dbReference type="Proteomes" id="UP000268162"/>
    </source>
</evidence>
<organism evidence="2 3">
    <name type="scientific">Dimargaris cristalligena</name>
    <dbReference type="NCBI Taxonomy" id="215637"/>
    <lineage>
        <taxon>Eukaryota</taxon>
        <taxon>Fungi</taxon>
        <taxon>Fungi incertae sedis</taxon>
        <taxon>Zoopagomycota</taxon>
        <taxon>Kickxellomycotina</taxon>
        <taxon>Dimargaritomycetes</taxon>
        <taxon>Dimargaritales</taxon>
        <taxon>Dimargaritaceae</taxon>
        <taxon>Dimargaris</taxon>
    </lineage>
</organism>
<sequence length="150" mass="15320">MKYSAAFFARTLAAVAILALTLPSGLAVPIPEETNTSGVDDVKQGGKDMLGSAVLLATGAGDILKGTGKIIVSPFKYIGKKVDESLTAIGKGVQASAKQVKDGVDKSITDVKNGVDTSIKKAQDSVDETKKKTGGVIENLGKTIAGNPST</sequence>
<name>A0A4P9ZRN6_9FUNG</name>
<evidence type="ECO:0000313" key="2">
    <source>
        <dbReference type="EMBL" id="RKP36206.1"/>
    </source>
</evidence>
<dbReference type="EMBL" id="ML002698">
    <property type="protein sequence ID" value="RKP36206.1"/>
    <property type="molecule type" value="Genomic_DNA"/>
</dbReference>
<keyword evidence="1" id="KW-0732">Signal</keyword>
<feature type="signal peptide" evidence="1">
    <location>
        <begin position="1"/>
        <end position="27"/>
    </location>
</feature>
<keyword evidence="3" id="KW-1185">Reference proteome</keyword>
<gene>
    <name evidence="2" type="ORF">BJ085DRAFT_27389</name>
</gene>
<proteinExistence type="predicted"/>
<evidence type="ECO:0000256" key="1">
    <source>
        <dbReference type="SAM" id="SignalP"/>
    </source>
</evidence>
<feature type="chain" id="PRO_5020692828" evidence="1">
    <location>
        <begin position="28"/>
        <end position="150"/>
    </location>
</feature>
<dbReference type="Proteomes" id="UP000268162">
    <property type="component" value="Unassembled WGS sequence"/>
</dbReference>
<reference evidence="3" key="1">
    <citation type="journal article" date="2018" name="Nat. Microbiol.">
        <title>Leveraging single-cell genomics to expand the fungal tree of life.</title>
        <authorList>
            <person name="Ahrendt S.R."/>
            <person name="Quandt C.A."/>
            <person name="Ciobanu D."/>
            <person name="Clum A."/>
            <person name="Salamov A."/>
            <person name="Andreopoulos B."/>
            <person name="Cheng J.F."/>
            <person name="Woyke T."/>
            <person name="Pelin A."/>
            <person name="Henrissat B."/>
            <person name="Reynolds N.K."/>
            <person name="Benny G.L."/>
            <person name="Smith M.E."/>
            <person name="James T.Y."/>
            <person name="Grigoriev I.V."/>
        </authorList>
    </citation>
    <scope>NUCLEOTIDE SEQUENCE [LARGE SCALE GENOMIC DNA]</scope>
    <source>
        <strain evidence="3">RSA 468</strain>
    </source>
</reference>
<accession>A0A4P9ZRN6</accession>
<protein>
    <submittedName>
        <fullName evidence="2">Uncharacterized protein</fullName>
    </submittedName>
</protein>